<proteinExistence type="predicted"/>
<dbReference type="Pfam" id="PF05621">
    <property type="entry name" value="TniB"/>
    <property type="match status" value="1"/>
</dbReference>
<dbReference type="STRING" id="966.BTA35_0204750"/>
<organism evidence="1 2">
    <name type="scientific">Oceanospirillum linum</name>
    <dbReference type="NCBI Taxonomy" id="966"/>
    <lineage>
        <taxon>Bacteria</taxon>
        <taxon>Pseudomonadati</taxon>
        <taxon>Pseudomonadota</taxon>
        <taxon>Gammaproteobacteria</taxon>
        <taxon>Oceanospirillales</taxon>
        <taxon>Oceanospirillaceae</taxon>
        <taxon>Oceanospirillum</taxon>
    </lineage>
</organism>
<accession>A0A1T1HG04</accession>
<dbReference type="RefSeq" id="WP_077243238.1">
    <property type="nucleotide sequence ID" value="NZ_FXTS01000004.1"/>
</dbReference>
<evidence type="ECO:0008006" key="3">
    <source>
        <dbReference type="Google" id="ProtNLM"/>
    </source>
</evidence>
<evidence type="ECO:0000313" key="2">
    <source>
        <dbReference type="Proteomes" id="UP000190064"/>
    </source>
</evidence>
<evidence type="ECO:0000313" key="1">
    <source>
        <dbReference type="EMBL" id="OOV88789.1"/>
    </source>
</evidence>
<dbReference type="Gene3D" id="3.40.50.300">
    <property type="entry name" value="P-loop containing nucleotide triphosphate hydrolases"/>
    <property type="match status" value="1"/>
</dbReference>
<dbReference type="EMBL" id="MTSD02000001">
    <property type="protein sequence ID" value="OOV88789.1"/>
    <property type="molecule type" value="Genomic_DNA"/>
</dbReference>
<dbReference type="AlphaFoldDB" id="A0A1T1HG04"/>
<protein>
    <recommendedName>
        <fullName evidence="3">AAA+ ATPase domain-containing protein</fullName>
    </recommendedName>
</protein>
<dbReference type="SUPFAM" id="SSF52540">
    <property type="entry name" value="P-loop containing nucleoside triphosphate hydrolases"/>
    <property type="match status" value="1"/>
</dbReference>
<name>A0A1T1HG04_OCELI</name>
<dbReference type="InterPro" id="IPR008868">
    <property type="entry name" value="TniB"/>
</dbReference>
<reference evidence="1" key="1">
    <citation type="submission" date="2017-02" db="EMBL/GenBank/DDBJ databases">
        <title>Draft Genome Sequence of the Salt Water Bacterium Oceanospirillum linum ATCC 11336.</title>
        <authorList>
            <person name="Trachtenberg A.M."/>
            <person name="Carney J.G."/>
            <person name="Linnane J.D."/>
            <person name="Rheaume B.A."/>
            <person name="Pitts N.L."/>
            <person name="Mykles D.L."/>
            <person name="Maclea K.S."/>
        </authorList>
    </citation>
    <scope>NUCLEOTIDE SEQUENCE [LARGE SCALE GENOMIC DNA]</scope>
    <source>
        <strain evidence="1">ATCC 11336</strain>
    </source>
</reference>
<dbReference type="InterPro" id="IPR027417">
    <property type="entry name" value="P-loop_NTPase"/>
</dbReference>
<keyword evidence="2" id="KW-1185">Reference proteome</keyword>
<gene>
    <name evidence="1" type="ORF">BTA35_0204750</name>
</gene>
<comment type="caution">
    <text evidence="1">The sequence shown here is derived from an EMBL/GenBank/DDBJ whole genome shotgun (WGS) entry which is preliminary data.</text>
</comment>
<sequence>MPKLTDAQKANIRQFKDSFCLYYSIKKLLSDLETVFESSEIGGEPLSMLITGDTGSGKSSTINHFIKSKISPQTGRAPILSTRVPSRATAEETTKQMLIDLGVFGSSVSSRKSSDQNLTNRLISAVKDSGIKLIIINEFQELVEFKKPKDQQVISNRLKVISESTEVPLIFVGMPWSDEIRQDPQWSSRLATRSHNIEYFSIIKKPRQFRDFMKALKSHIPIQRSDDMDNMEEDLRIFAATCGEQRQIKALMTEVYRLCLIQEQPISLKIYDEAFRNLYPTANDQPFKGKLEQVNFREIEMSSRYIRGDSMYPAHIEPAKLSEFYSLSELLSKS</sequence>
<dbReference type="Proteomes" id="UP000190064">
    <property type="component" value="Unassembled WGS sequence"/>
</dbReference>